<evidence type="ECO:0000313" key="1">
    <source>
        <dbReference type="EMBL" id="TNN27776.1"/>
    </source>
</evidence>
<name>A0A4Z2EFX0_9TELE</name>
<proteinExistence type="predicted"/>
<reference evidence="1 2" key="1">
    <citation type="submission" date="2019-03" db="EMBL/GenBank/DDBJ databases">
        <title>First draft genome of Liparis tanakae, snailfish: a comprehensive survey of snailfish specific genes.</title>
        <authorList>
            <person name="Kim W."/>
            <person name="Song I."/>
            <person name="Jeong J.-H."/>
            <person name="Kim D."/>
            <person name="Kim S."/>
            <person name="Ryu S."/>
            <person name="Song J.Y."/>
            <person name="Lee S.K."/>
        </authorList>
    </citation>
    <scope>NUCLEOTIDE SEQUENCE [LARGE SCALE GENOMIC DNA]</scope>
    <source>
        <tissue evidence="1">Muscle</tissue>
    </source>
</reference>
<keyword evidence="2" id="KW-1185">Reference proteome</keyword>
<gene>
    <name evidence="1" type="ORF">EYF80_062077</name>
</gene>
<dbReference type="AlphaFoldDB" id="A0A4Z2EFX0"/>
<accession>A0A4Z2EFX0</accession>
<evidence type="ECO:0000313" key="2">
    <source>
        <dbReference type="Proteomes" id="UP000314294"/>
    </source>
</evidence>
<comment type="caution">
    <text evidence="1">The sequence shown here is derived from an EMBL/GenBank/DDBJ whole genome shotgun (WGS) entry which is preliminary data.</text>
</comment>
<organism evidence="1 2">
    <name type="scientific">Liparis tanakae</name>
    <name type="common">Tanaka's snailfish</name>
    <dbReference type="NCBI Taxonomy" id="230148"/>
    <lineage>
        <taxon>Eukaryota</taxon>
        <taxon>Metazoa</taxon>
        <taxon>Chordata</taxon>
        <taxon>Craniata</taxon>
        <taxon>Vertebrata</taxon>
        <taxon>Euteleostomi</taxon>
        <taxon>Actinopterygii</taxon>
        <taxon>Neopterygii</taxon>
        <taxon>Teleostei</taxon>
        <taxon>Neoteleostei</taxon>
        <taxon>Acanthomorphata</taxon>
        <taxon>Eupercaria</taxon>
        <taxon>Perciformes</taxon>
        <taxon>Cottioidei</taxon>
        <taxon>Cottales</taxon>
        <taxon>Liparidae</taxon>
        <taxon>Liparis</taxon>
    </lineage>
</organism>
<dbReference type="Proteomes" id="UP000314294">
    <property type="component" value="Unassembled WGS sequence"/>
</dbReference>
<sequence>MIRNMFVQVGNEMAAKQIQEGTTGEQEQEQVNAKPVHNIGHLVLDMGEEGAGIRYIRVTGEMRHVDGRQVDGQVDERQVDGQVDERQVDVGKQVDVCEGRGCK</sequence>
<protein>
    <submittedName>
        <fullName evidence="1">Uncharacterized protein</fullName>
    </submittedName>
</protein>
<dbReference type="EMBL" id="SRLO01007754">
    <property type="protein sequence ID" value="TNN27776.1"/>
    <property type="molecule type" value="Genomic_DNA"/>
</dbReference>